<dbReference type="AlphaFoldDB" id="A0A6I6GL17"/>
<dbReference type="PROSITE" id="PS51371">
    <property type="entry name" value="CBS"/>
    <property type="match status" value="1"/>
</dbReference>
<evidence type="ECO:0000313" key="5">
    <source>
        <dbReference type="Proteomes" id="UP000426027"/>
    </source>
</evidence>
<sequence length="148" mass="16488">MRTVADMLANKTKPNNIIAPNAMVVEALHLMKQVNLSYVIVMDGDVLKGIFSERNYSRNVALEGKSSATCPVKEAMTKALVKISPEHTVEECIQLILDNKCRYLPVEENGQLLGVITIHDILREALRSKEALFDSSLTDRLIEEGSVY</sequence>
<dbReference type="InterPro" id="IPR000644">
    <property type="entry name" value="CBS_dom"/>
</dbReference>
<dbReference type="EMBL" id="CP046566">
    <property type="protein sequence ID" value="QGW29145.1"/>
    <property type="molecule type" value="Genomic_DNA"/>
</dbReference>
<gene>
    <name evidence="4" type="ORF">GLV81_14445</name>
</gene>
<evidence type="ECO:0000256" key="1">
    <source>
        <dbReference type="ARBA" id="ARBA00023122"/>
    </source>
</evidence>
<reference evidence="4 5" key="1">
    <citation type="submission" date="2019-11" db="EMBL/GenBank/DDBJ databases">
        <authorList>
            <person name="Im W.T."/>
        </authorList>
    </citation>
    <scope>NUCLEOTIDE SEQUENCE [LARGE SCALE GENOMIC DNA]</scope>
    <source>
        <strain evidence="4 5">SB-02</strain>
    </source>
</reference>
<dbReference type="Gene3D" id="3.10.580.10">
    <property type="entry name" value="CBS-domain"/>
    <property type="match status" value="1"/>
</dbReference>
<evidence type="ECO:0000313" key="4">
    <source>
        <dbReference type="EMBL" id="QGW29145.1"/>
    </source>
</evidence>
<organism evidence="4 5">
    <name type="scientific">Phnomibacter ginsenosidimutans</name>
    <dbReference type="NCBI Taxonomy" id="2676868"/>
    <lineage>
        <taxon>Bacteria</taxon>
        <taxon>Pseudomonadati</taxon>
        <taxon>Bacteroidota</taxon>
        <taxon>Chitinophagia</taxon>
        <taxon>Chitinophagales</taxon>
        <taxon>Chitinophagaceae</taxon>
        <taxon>Phnomibacter</taxon>
    </lineage>
</organism>
<dbReference type="InterPro" id="IPR051257">
    <property type="entry name" value="Diverse_CBS-Domain"/>
</dbReference>
<proteinExistence type="predicted"/>
<protein>
    <submittedName>
        <fullName evidence="4">CBS domain-containing protein</fullName>
    </submittedName>
</protein>
<name>A0A6I6GL17_9BACT</name>
<evidence type="ECO:0000259" key="3">
    <source>
        <dbReference type="PROSITE" id="PS51371"/>
    </source>
</evidence>
<dbReference type="Proteomes" id="UP000426027">
    <property type="component" value="Chromosome"/>
</dbReference>
<accession>A0A6I6GL17</accession>
<dbReference type="SUPFAM" id="SSF54631">
    <property type="entry name" value="CBS-domain pair"/>
    <property type="match status" value="1"/>
</dbReference>
<dbReference type="RefSeq" id="WP_157479498.1">
    <property type="nucleotide sequence ID" value="NZ_CP046566.1"/>
</dbReference>
<dbReference type="PANTHER" id="PTHR43080">
    <property type="entry name" value="CBS DOMAIN-CONTAINING PROTEIN CBSX3, MITOCHONDRIAL"/>
    <property type="match status" value="1"/>
</dbReference>
<feature type="domain" description="CBS" evidence="3">
    <location>
        <begin position="76"/>
        <end position="135"/>
    </location>
</feature>
<dbReference type="Pfam" id="PF00571">
    <property type="entry name" value="CBS"/>
    <property type="match status" value="2"/>
</dbReference>
<dbReference type="InterPro" id="IPR046342">
    <property type="entry name" value="CBS_dom_sf"/>
</dbReference>
<dbReference type="KEGG" id="fls:GLV81_14445"/>
<keyword evidence="5" id="KW-1185">Reference proteome</keyword>
<evidence type="ECO:0000256" key="2">
    <source>
        <dbReference type="PROSITE-ProRule" id="PRU00703"/>
    </source>
</evidence>
<dbReference type="SMART" id="SM00116">
    <property type="entry name" value="CBS"/>
    <property type="match status" value="2"/>
</dbReference>
<dbReference type="PANTHER" id="PTHR43080:SF2">
    <property type="entry name" value="CBS DOMAIN-CONTAINING PROTEIN"/>
    <property type="match status" value="1"/>
</dbReference>
<keyword evidence="1 2" id="KW-0129">CBS domain</keyword>